<dbReference type="Proteomes" id="UP000053647">
    <property type="component" value="Unassembled WGS sequence"/>
</dbReference>
<dbReference type="AlphaFoldDB" id="A0A0C9T2E4"/>
<proteinExistence type="predicted"/>
<gene>
    <name evidence="2" type="ORF">PAXINDRAFT_21106</name>
</gene>
<dbReference type="EMBL" id="KN820813">
    <property type="protein sequence ID" value="KIJ05658.1"/>
    <property type="molecule type" value="Genomic_DNA"/>
</dbReference>
<keyword evidence="3" id="KW-1185">Reference proteome</keyword>
<feature type="region of interest" description="Disordered" evidence="1">
    <location>
        <begin position="1"/>
        <end position="53"/>
    </location>
</feature>
<name>A0A0C9T2E4_PAXIN</name>
<dbReference type="HOGENOM" id="CLU_3069320_0_0_1"/>
<evidence type="ECO:0000256" key="1">
    <source>
        <dbReference type="SAM" id="MobiDB-lite"/>
    </source>
</evidence>
<organism evidence="2 3">
    <name type="scientific">Paxillus involutus ATCC 200175</name>
    <dbReference type="NCBI Taxonomy" id="664439"/>
    <lineage>
        <taxon>Eukaryota</taxon>
        <taxon>Fungi</taxon>
        <taxon>Dikarya</taxon>
        <taxon>Basidiomycota</taxon>
        <taxon>Agaricomycotina</taxon>
        <taxon>Agaricomycetes</taxon>
        <taxon>Agaricomycetidae</taxon>
        <taxon>Boletales</taxon>
        <taxon>Paxilineae</taxon>
        <taxon>Paxillaceae</taxon>
        <taxon>Paxillus</taxon>
    </lineage>
</organism>
<evidence type="ECO:0000313" key="2">
    <source>
        <dbReference type="EMBL" id="KIJ05658.1"/>
    </source>
</evidence>
<sequence>MSQLLEDWQGQRSDRRTVRTPMHIDSHDKVTGGKRRPLVGSTRRWHLPEMGPS</sequence>
<protein>
    <submittedName>
        <fullName evidence="2">Unplaced genomic scaffold PAXINscaffold_1491, whole genome shotgun sequence</fullName>
    </submittedName>
</protein>
<evidence type="ECO:0000313" key="3">
    <source>
        <dbReference type="Proteomes" id="UP000053647"/>
    </source>
</evidence>
<accession>A0A0C9T2E4</accession>
<reference evidence="3" key="2">
    <citation type="submission" date="2015-01" db="EMBL/GenBank/DDBJ databases">
        <title>Evolutionary Origins and Diversification of the Mycorrhizal Mutualists.</title>
        <authorList>
            <consortium name="DOE Joint Genome Institute"/>
            <consortium name="Mycorrhizal Genomics Consortium"/>
            <person name="Kohler A."/>
            <person name="Kuo A."/>
            <person name="Nagy L.G."/>
            <person name="Floudas D."/>
            <person name="Copeland A."/>
            <person name="Barry K.W."/>
            <person name="Cichocki N."/>
            <person name="Veneault-Fourrey C."/>
            <person name="LaButti K."/>
            <person name="Lindquist E.A."/>
            <person name="Lipzen A."/>
            <person name="Lundell T."/>
            <person name="Morin E."/>
            <person name="Murat C."/>
            <person name="Riley R."/>
            <person name="Ohm R."/>
            <person name="Sun H."/>
            <person name="Tunlid A."/>
            <person name="Henrissat B."/>
            <person name="Grigoriev I.V."/>
            <person name="Hibbett D.S."/>
            <person name="Martin F."/>
        </authorList>
    </citation>
    <scope>NUCLEOTIDE SEQUENCE [LARGE SCALE GENOMIC DNA]</scope>
    <source>
        <strain evidence="3">ATCC 200175</strain>
    </source>
</reference>
<reference evidence="2 3" key="1">
    <citation type="submission" date="2014-06" db="EMBL/GenBank/DDBJ databases">
        <authorList>
            <consortium name="DOE Joint Genome Institute"/>
            <person name="Kuo A."/>
            <person name="Kohler A."/>
            <person name="Nagy L.G."/>
            <person name="Floudas D."/>
            <person name="Copeland A."/>
            <person name="Barry K.W."/>
            <person name="Cichocki N."/>
            <person name="Veneault-Fourrey C."/>
            <person name="LaButti K."/>
            <person name="Lindquist E.A."/>
            <person name="Lipzen A."/>
            <person name="Lundell T."/>
            <person name="Morin E."/>
            <person name="Murat C."/>
            <person name="Sun H."/>
            <person name="Tunlid A."/>
            <person name="Henrissat B."/>
            <person name="Grigoriev I.V."/>
            <person name="Hibbett D.S."/>
            <person name="Martin F."/>
            <person name="Nordberg H.P."/>
            <person name="Cantor M.N."/>
            <person name="Hua S.X."/>
        </authorList>
    </citation>
    <scope>NUCLEOTIDE SEQUENCE [LARGE SCALE GENOMIC DNA]</scope>
    <source>
        <strain evidence="2 3">ATCC 200175</strain>
    </source>
</reference>
<feature type="compositionally biased region" description="Basic and acidic residues" evidence="1">
    <location>
        <begin position="12"/>
        <end position="31"/>
    </location>
</feature>